<dbReference type="OrthoDB" id="27215at10239"/>
<dbReference type="RefSeq" id="YP_009187823.1">
    <property type="nucleotide sequence ID" value="NC_028659.1"/>
</dbReference>
<dbReference type="GeneID" id="26523176"/>
<dbReference type="EMBL" id="KT934943">
    <property type="protein sequence ID" value="ALM02597.1"/>
    <property type="molecule type" value="Genomic_DNA"/>
</dbReference>
<sequence>MMSLEKRSKYLVFKFWEIMYDVCYLVFGNLPVTYDVKHKMNMAYMRYQMKRD</sequence>
<keyword evidence="2" id="KW-1185">Reference proteome</keyword>
<organism evidence="1 2">
    <name type="scientific">Klebsiella phage vB_KpnM_KB57</name>
    <dbReference type="NCBI Taxonomy" id="1719140"/>
    <lineage>
        <taxon>Viruses</taxon>
        <taxon>Duplodnaviria</taxon>
        <taxon>Heunggongvirae</taxon>
        <taxon>Uroviricota</taxon>
        <taxon>Caudoviricetes</taxon>
        <taxon>Vequintavirinae</taxon>
        <taxon>Mydovirus</taxon>
        <taxon>Mydovirus KB57</taxon>
    </lineage>
</organism>
<name>A0A0S1S1W3_9CAUD</name>
<proteinExistence type="predicted"/>
<dbReference type="KEGG" id="vg:26523176"/>
<protein>
    <submittedName>
        <fullName evidence="1">Uncharacterized protein</fullName>
    </submittedName>
</protein>
<dbReference type="Proteomes" id="UP000203990">
    <property type="component" value="Segment"/>
</dbReference>
<evidence type="ECO:0000313" key="2">
    <source>
        <dbReference type="Proteomes" id="UP000203990"/>
    </source>
</evidence>
<evidence type="ECO:0000313" key="1">
    <source>
        <dbReference type="EMBL" id="ALM02597.1"/>
    </source>
</evidence>
<reference evidence="1 2" key="1">
    <citation type="submission" date="2015-10" db="EMBL/GenBank/DDBJ databases">
        <title>Complete genome sequence of Klebsiella pneumoniae bacteriophage vB_KpnM_KB57.</title>
        <authorList>
            <person name="Volozhantsev N.V."/>
            <person name="Popova A.V."/>
            <person name="Krasilnikova V.M."/>
            <person name="Bogun A.G."/>
        </authorList>
    </citation>
    <scope>NUCLEOTIDE SEQUENCE [LARGE SCALE GENOMIC DNA]</scope>
</reference>
<accession>A0A0S1S1W3</accession>
<gene>
    <name evidence="1" type="ORF">KB57_210</name>
</gene>